<accession>A0ABR9XE62</accession>
<dbReference type="Proteomes" id="UP000632774">
    <property type="component" value="Unassembled WGS sequence"/>
</dbReference>
<dbReference type="InterPro" id="IPR011109">
    <property type="entry name" value="DNA_bind_recombinase_dom"/>
</dbReference>
<sequence>MAIRNPMYCGKIFIEKYKDEDCHLVKGLHEPLITETMYYEVQDILDGKKRKSKLTIMSPSMLPLRGFLNCNRCNRVLCGSASKGRGNYYYYYHCSSKCGYRKKAEEINKAFVDELKLYILNDESKEFFKTAIMDAYIDATKGETKDKTNWIVEITELGNRITKARELLLTGDLDGSDYKTIKTESEHRIAVLEAKLSEAPVVAVSPAEVERLLDKAIVKLTQIDVIYSNHDTYVQREVIGSMYPEKFTFENLQHRTANVDFLFQLIYQINSTLREKKRRASDRKTCLPIVAPEAGLEPATL</sequence>
<dbReference type="InterPro" id="IPR038109">
    <property type="entry name" value="DNA_bind_recomb_sf"/>
</dbReference>
<evidence type="ECO:0000313" key="3">
    <source>
        <dbReference type="Proteomes" id="UP000632774"/>
    </source>
</evidence>
<dbReference type="Gene3D" id="3.90.1750.20">
    <property type="entry name" value="Putative Large Serine Recombinase, Chain B, Domain 2"/>
    <property type="match status" value="1"/>
</dbReference>
<feature type="domain" description="Recombinase" evidence="1">
    <location>
        <begin position="1"/>
        <end position="51"/>
    </location>
</feature>
<organism evidence="2 3">
    <name type="scientific">Mucilaginibacter boryungensis</name>
    <dbReference type="NCBI Taxonomy" id="768480"/>
    <lineage>
        <taxon>Bacteria</taxon>
        <taxon>Pseudomonadati</taxon>
        <taxon>Bacteroidota</taxon>
        <taxon>Sphingobacteriia</taxon>
        <taxon>Sphingobacteriales</taxon>
        <taxon>Sphingobacteriaceae</taxon>
        <taxon>Mucilaginibacter</taxon>
    </lineage>
</organism>
<reference evidence="2 3" key="1">
    <citation type="submission" date="2020-10" db="EMBL/GenBank/DDBJ databases">
        <title>Mucilaginibacter mali sp. nov., isolated from rhizosphere soil of apple orchard.</title>
        <authorList>
            <person name="Lee J.-S."/>
            <person name="Kim H.S."/>
            <person name="Kim J.-S."/>
        </authorList>
    </citation>
    <scope>NUCLEOTIDE SEQUENCE [LARGE SCALE GENOMIC DNA]</scope>
    <source>
        <strain evidence="2 3">KCTC 23157</strain>
    </source>
</reference>
<dbReference type="EMBL" id="JADFFM010000001">
    <property type="protein sequence ID" value="MBE9665682.1"/>
    <property type="molecule type" value="Genomic_DNA"/>
</dbReference>
<evidence type="ECO:0000259" key="1">
    <source>
        <dbReference type="PROSITE" id="PS51737"/>
    </source>
</evidence>
<dbReference type="Pfam" id="PF07508">
    <property type="entry name" value="Recombinase"/>
    <property type="match status" value="1"/>
</dbReference>
<dbReference type="PROSITE" id="PS51737">
    <property type="entry name" value="RECOMBINASE_DNA_BIND"/>
    <property type="match status" value="1"/>
</dbReference>
<gene>
    <name evidence="2" type="ORF">IRJ18_04865</name>
</gene>
<comment type="caution">
    <text evidence="2">The sequence shown here is derived from an EMBL/GenBank/DDBJ whole genome shotgun (WGS) entry which is preliminary data.</text>
</comment>
<evidence type="ECO:0000313" key="2">
    <source>
        <dbReference type="EMBL" id="MBE9665682.1"/>
    </source>
</evidence>
<keyword evidence="3" id="KW-1185">Reference proteome</keyword>
<protein>
    <submittedName>
        <fullName evidence="2">Recombinase family protein</fullName>
    </submittedName>
</protein>
<name>A0ABR9XE62_9SPHI</name>
<proteinExistence type="predicted"/>